<dbReference type="GO" id="GO:0009432">
    <property type="term" value="P:SOS response"/>
    <property type="evidence" value="ECO:0007669"/>
    <property type="project" value="TreeGrafter"/>
</dbReference>
<gene>
    <name evidence="1" type="ORF">LY11_05310</name>
</gene>
<dbReference type="GO" id="GO:0005737">
    <property type="term" value="C:cytoplasm"/>
    <property type="evidence" value="ECO:0007669"/>
    <property type="project" value="TreeGrafter"/>
</dbReference>
<organism evidence="1 2">
    <name type="scientific">Pedobacter cryoconitis</name>
    <dbReference type="NCBI Taxonomy" id="188932"/>
    <lineage>
        <taxon>Bacteria</taxon>
        <taxon>Pseudomonadati</taxon>
        <taxon>Bacteroidota</taxon>
        <taxon>Sphingobacteriia</taxon>
        <taxon>Sphingobacteriales</taxon>
        <taxon>Sphingobacteriaceae</taxon>
        <taxon>Pedobacter</taxon>
    </lineage>
</organism>
<dbReference type="EMBL" id="QLLR01000073">
    <property type="protein sequence ID" value="RAJ19185.1"/>
    <property type="molecule type" value="Genomic_DNA"/>
</dbReference>
<sequence>MGNFRNYRLNKIEVLNLARSMGIDIPATLITNKKKQVETFLLNKDKLITKSISEIFDIRVSSDDNEEVYLNYTEEITTNVLDKIPETFAYSLFQEKLDKDLEIRAFYLNGKVYSMAIFSQLGSTSSTDFRKDFKNRRVPYQLSSILEEKITNLMELIGLNTGSIDFVKTNDSRIVFLEINPTGQYGMTSYPCNYHLDKEISKYLINNG</sequence>
<dbReference type="AlphaFoldDB" id="A0A327RRX1"/>
<evidence type="ECO:0008006" key="3">
    <source>
        <dbReference type="Google" id="ProtNLM"/>
    </source>
</evidence>
<dbReference type="GO" id="GO:0018169">
    <property type="term" value="F:ribosomal S6-glutamic acid ligase activity"/>
    <property type="evidence" value="ECO:0007669"/>
    <property type="project" value="TreeGrafter"/>
</dbReference>
<accession>A0A327RRX1</accession>
<protein>
    <recommendedName>
        <fullName evidence="3">ATP-GRASP peptide maturase of grasp-with-spasm system</fullName>
    </recommendedName>
</protein>
<dbReference type="PANTHER" id="PTHR21621">
    <property type="entry name" value="RIBOSOMAL PROTEIN S6 MODIFICATION PROTEIN"/>
    <property type="match status" value="1"/>
</dbReference>
<name>A0A327RRX1_9SPHI</name>
<reference evidence="1 2" key="1">
    <citation type="submission" date="2018-06" db="EMBL/GenBank/DDBJ databases">
        <title>Genomic Encyclopedia of Archaeal and Bacterial Type Strains, Phase II (KMG-II): from individual species to whole genera.</title>
        <authorList>
            <person name="Goeker M."/>
        </authorList>
    </citation>
    <scope>NUCLEOTIDE SEQUENCE [LARGE SCALE GENOMIC DNA]</scope>
    <source>
        <strain evidence="1 2">DSM 14825</strain>
    </source>
</reference>
<dbReference type="Proteomes" id="UP000249754">
    <property type="component" value="Unassembled WGS sequence"/>
</dbReference>
<comment type="caution">
    <text evidence="1">The sequence shown here is derived from an EMBL/GenBank/DDBJ whole genome shotgun (WGS) entry which is preliminary data.</text>
</comment>
<evidence type="ECO:0000313" key="2">
    <source>
        <dbReference type="Proteomes" id="UP000249754"/>
    </source>
</evidence>
<dbReference type="Gene3D" id="3.30.470.20">
    <property type="entry name" value="ATP-grasp fold, B domain"/>
    <property type="match status" value="1"/>
</dbReference>
<dbReference type="SUPFAM" id="SSF56059">
    <property type="entry name" value="Glutathione synthetase ATP-binding domain-like"/>
    <property type="match status" value="1"/>
</dbReference>
<dbReference type="PANTHER" id="PTHR21621:SF0">
    <property type="entry name" value="BETA-CITRYLGLUTAMATE SYNTHASE B-RELATED"/>
    <property type="match status" value="1"/>
</dbReference>
<proteinExistence type="predicted"/>
<evidence type="ECO:0000313" key="1">
    <source>
        <dbReference type="EMBL" id="RAJ19185.1"/>
    </source>
</evidence>